<dbReference type="SMART" id="SM00387">
    <property type="entry name" value="HATPase_c"/>
    <property type="match status" value="1"/>
</dbReference>
<dbReference type="Gene3D" id="3.40.50.2300">
    <property type="match status" value="1"/>
</dbReference>
<evidence type="ECO:0000256" key="9">
    <source>
        <dbReference type="ARBA" id="ARBA00022989"/>
    </source>
</evidence>
<evidence type="ECO:0000259" key="14">
    <source>
        <dbReference type="PROSITE" id="PS50110"/>
    </source>
</evidence>
<dbReference type="InterPro" id="IPR011006">
    <property type="entry name" value="CheY-like_superfamily"/>
</dbReference>
<name>A0A1J5RLJ9_9ZZZZ</name>
<dbReference type="PANTHER" id="PTHR45339">
    <property type="entry name" value="HYBRID SIGNAL TRANSDUCTION HISTIDINE KINASE J"/>
    <property type="match status" value="1"/>
</dbReference>
<dbReference type="InterPro" id="IPR001789">
    <property type="entry name" value="Sig_transdc_resp-reg_receiver"/>
</dbReference>
<dbReference type="PRINTS" id="PR00344">
    <property type="entry name" value="BCTRLSENSOR"/>
</dbReference>
<dbReference type="InterPro" id="IPR036890">
    <property type="entry name" value="HATPase_C_sf"/>
</dbReference>
<keyword evidence="8" id="KW-0067">ATP-binding</keyword>
<dbReference type="SUPFAM" id="SSF55874">
    <property type="entry name" value="ATPase domain of HSP90 chaperone/DNA topoisomerase II/histidine kinase"/>
    <property type="match status" value="1"/>
</dbReference>
<dbReference type="GO" id="GO:0005524">
    <property type="term" value="F:ATP binding"/>
    <property type="evidence" value="ECO:0007669"/>
    <property type="project" value="UniProtKB-KW"/>
</dbReference>
<dbReference type="SUPFAM" id="SSF47226">
    <property type="entry name" value="Histidine-containing phosphotransfer domain, HPT domain"/>
    <property type="match status" value="1"/>
</dbReference>
<sequence>MTDDEDKSERIGLELFRQMMAQTNFSLISGLIGALLVAYACRTAANTAATALWFGGVALASGLRYLLIDQARRRFASDPPAARRRAWLAASTALTGVAWGASALLIPGAPTWGLFLLITTLQIFVMAQATSVFSSQMPAVLGYALPSVLPVGLALLARHQTTDSLLAVYFYVFTLLMMRVALGNNRRARADLAARYERDDMIAELERARARAEAASRAKSDFLATMSHEIRTPMHGILGLATLMLDRPLPADTRQDLEMLQGSGRALLTILDDILDFSKLEAGQIAFEHQAFSLPRLLADVAALWRPQAESKGLTLSVEQDPALPDWLTGDAGRLRQVLLNLLGNAVKFTERGGIALRVEAAADADGGLLFSVSDSGIGIADAAQAGLFEAFQQGDASISRRYGGTGLGLAICKRLVEGQNGRISVESAPGRGSCFRVRLPLGAAQPPEEQRPPPVTALPPLRLLVAEDNPVNQKVVQGLLAQGRHQVRLVADGRAAVAAAAEGGFDLVLMDMQMPDMDGLAAARAIRRLPGAAGRVPILALTANAMAEDARRCREAGMDGHIAKPVSPRDLAAAMARLLPAARHGAATALAEHLPAETLHTLNALVLQRGEEAVRRLEALAASGSLAEIRRWAHDLKGTTVYVEAAGLTELAAAIAAAAQSGDDARTRALLPALPGAWAETAARLRAAVSAGGDPV</sequence>
<feature type="transmembrane region" description="Helical" evidence="12">
    <location>
        <begin position="164"/>
        <end position="182"/>
    </location>
</feature>
<evidence type="ECO:0000256" key="3">
    <source>
        <dbReference type="ARBA" id="ARBA00022553"/>
    </source>
</evidence>
<feature type="domain" description="Histidine kinase" evidence="13">
    <location>
        <begin position="225"/>
        <end position="444"/>
    </location>
</feature>
<accession>A0A1J5RLJ9</accession>
<dbReference type="Pfam" id="PF01627">
    <property type="entry name" value="Hpt"/>
    <property type="match status" value="1"/>
</dbReference>
<evidence type="ECO:0000256" key="2">
    <source>
        <dbReference type="ARBA" id="ARBA00022475"/>
    </source>
</evidence>
<dbReference type="FunFam" id="1.10.287.130:FF:000004">
    <property type="entry name" value="Ethylene receptor 1"/>
    <property type="match status" value="1"/>
</dbReference>
<feature type="domain" description="Response regulatory" evidence="14">
    <location>
        <begin position="463"/>
        <end position="580"/>
    </location>
</feature>
<evidence type="ECO:0000256" key="8">
    <source>
        <dbReference type="ARBA" id="ARBA00022840"/>
    </source>
</evidence>
<comment type="subcellular location">
    <subcellularLocation>
        <location evidence="1">Cell membrane</location>
        <topology evidence="1">Multi-pass membrane protein</topology>
    </subcellularLocation>
</comment>
<keyword evidence="3" id="KW-0597">Phosphoprotein</keyword>
<dbReference type="Gene3D" id="3.30.565.10">
    <property type="entry name" value="Histidine kinase-like ATPase, C-terminal domain"/>
    <property type="match status" value="1"/>
</dbReference>
<organism evidence="16">
    <name type="scientific">mine drainage metagenome</name>
    <dbReference type="NCBI Taxonomy" id="410659"/>
    <lineage>
        <taxon>unclassified sequences</taxon>
        <taxon>metagenomes</taxon>
        <taxon>ecological metagenomes</taxon>
    </lineage>
</organism>
<dbReference type="InterPro" id="IPR003661">
    <property type="entry name" value="HisK_dim/P_dom"/>
</dbReference>
<dbReference type="SUPFAM" id="SSF52172">
    <property type="entry name" value="CheY-like"/>
    <property type="match status" value="1"/>
</dbReference>
<evidence type="ECO:0000259" key="15">
    <source>
        <dbReference type="PROSITE" id="PS50894"/>
    </source>
</evidence>
<dbReference type="EMBL" id="MLJW01000146">
    <property type="protein sequence ID" value="OIQ96601.1"/>
    <property type="molecule type" value="Genomic_DNA"/>
</dbReference>
<evidence type="ECO:0000313" key="16">
    <source>
        <dbReference type="EMBL" id="OIQ96601.1"/>
    </source>
</evidence>
<feature type="transmembrane region" description="Helical" evidence="12">
    <location>
        <begin position="140"/>
        <end position="158"/>
    </location>
</feature>
<keyword evidence="9 12" id="KW-1133">Transmembrane helix</keyword>
<feature type="transmembrane region" description="Helical" evidence="12">
    <location>
        <begin position="51"/>
        <end position="67"/>
    </location>
</feature>
<keyword evidence="5 12" id="KW-0812">Transmembrane</keyword>
<keyword evidence="2" id="KW-1003">Cell membrane</keyword>
<evidence type="ECO:0000256" key="4">
    <source>
        <dbReference type="ARBA" id="ARBA00022679"/>
    </source>
</evidence>
<evidence type="ECO:0000259" key="13">
    <source>
        <dbReference type="PROSITE" id="PS50109"/>
    </source>
</evidence>
<keyword evidence="4 16" id="KW-0808">Transferase</keyword>
<evidence type="ECO:0000256" key="5">
    <source>
        <dbReference type="ARBA" id="ARBA00022692"/>
    </source>
</evidence>
<dbReference type="EC" id="2.7.13.3" evidence="16"/>
<protein>
    <submittedName>
        <fullName evidence="16">Sensory/regulatory protein RpfC</fullName>
        <ecNumber evidence="16">2.7.13.3</ecNumber>
    </submittedName>
</protein>
<dbReference type="CDD" id="cd00082">
    <property type="entry name" value="HisKA"/>
    <property type="match status" value="1"/>
</dbReference>
<dbReference type="InterPro" id="IPR036641">
    <property type="entry name" value="HPT_dom_sf"/>
</dbReference>
<dbReference type="PROSITE" id="PS50894">
    <property type="entry name" value="HPT"/>
    <property type="match status" value="1"/>
</dbReference>
<dbReference type="PROSITE" id="PS50109">
    <property type="entry name" value="HIS_KIN"/>
    <property type="match status" value="1"/>
</dbReference>
<dbReference type="SUPFAM" id="SSF47384">
    <property type="entry name" value="Homodimeric domain of signal transducing histidine kinase"/>
    <property type="match status" value="1"/>
</dbReference>
<keyword evidence="10" id="KW-0902">Two-component regulatory system</keyword>
<dbReference type="CDD" id="cd17546">
    <property type="entry name" value="REC_hyHK_CKI1_RcsC-like"/>
    <property type="match status" value="1"/>
</dbReference>
<feature type="transmembrane region" description="Helical" evidence="12">
    <location>
        <begin position="25"/>
        <end position="45"/>
    </location>
</feature>
<dbReference type="GO" id="GO:0000155">
    <property type="term" value="F:phosphorelay sensor kinase activity"/>
    <property type="evidence" value="ECO:0007669"/>
    <property type="project" value="InterPro"/>
</dbReference>
<evidence type="ECO:0000256" key="1">
    <source>
        <dbReference type="ARBA" id="ARBA00004651"/>
    </source>
</evidence>
<dbReference type="SMART" id="SM00388">
    <property type="entry name" value="HisKA"/>
    <property type="match status" value="1"/>
</dbReference>
<dbReference type="PANTHER" id="PTHR45339:SF1">
    <property type="entry name" value="HYBRID SIGNAL TRANSDUCTION HISTIDINE KINASE J"/>
    <property type="match status" value="1"/>
</dbReference>
<dbReference type="FunFam" id="3.30.565.10:FF:000010">
    <property type="entry name" value="Sensor histidine kinase RcsC"/>
    <property type="match status" value="1"/>
</dbReference>
<dbReference type="Gene3D" id="1.20.120.160">
    <property type="entry name" value="HPT domain"/>
    <property type="match status" value="1"/>
</dbReference>
<dbReference type="Gene3D" id="1.10.287.130">
    <property type="match status" value="1"/>
</dbReference>
<keyword evidence="7" id="KW-0418">Kinase</keyword>
<keyword evidence="6" id="KW-0547">Nucleotide-binding</keyword>
<keyword evidence="11 12" id="KW-0472">Membrane</keyword>
<dbReference type="InterPro" id="IPR003594">
    <property type="entry name" value="HATPase_dom"/>
</dbReference>
<evidence type="ECO:0000256" key="12">
    <source>
        <dbReference type="SAM" id="Phobius"/>
    </source>
</evidence>
<dbReference type="InterPro" id="IPR008207">
    <property type="entry name" value="Sig_transdc_His_kin_Hpt_dom"/>
</dbReference>
<comment type="caution">
    <text evidence="16">The sequence shown here is derived from an EMBL/GenBank/DDBJ whole genome shotgun (WGS) entry which is preliminary data.</text>
</comment>
<dbReference type="InterPro" id="IPR004358">
    <property type="entry name" value="Sig_transdc_His_kin-like_C"/>
</dbReference>
<evidence type="ECO:0000256" key="11">
    <source>
        <dbReference type="ARBA" id="ARBA00023136"/>
    </source>
</evidence>
<evidence type="ECO:0000256" key="6">
    <source>
        <dbReference type="ARBA" id="ARBA00022741"/>
    </source>
</evidence>
<dbReference type="SMART" id="SM00448">
    <property type="entry name" value="REC"/>
    <property type="match status" value="1"/>
</dbReference>
<evidence type="ECO:0000256" key="10">
    <source>
        <dbReference type="ARBA" id="ARBA00023012"/>
    </source>
</evidence>
<dbReference type="Pfam" id="PF02518">
    <property type="entry name" value="HATPase_c"/>
    <property type="match status" value="1"/>
</dbReference>
<gene>
    <name evidence="16" type="primary">rpfC_10</name>
    <name evidence="16" type="ORF">GALL_214270</name>
</gene>
<evidence type="ECO:0000256" key="7">
    <source>
        <dbReference type="ARBA" id="ARBA00022777"/>
    </source>
</evidence>
<dbReference type="InterPro" id="IPR005467">
    <property type="entry name" value="His_kinase_dom"/>
</dbReference>
<feature type="transmembrane region" description="Helical" evidence="12">
    <location>
        <begin position="87"/>
        <end position="106"/>
    </location>
</feature>
<dbReference type="AlphaFoldDB" id="A0A1J5RLJ9"/>
<dbReference type="Pfam" id="PF00072">
    <property type="entry name" value="Response_reg"/>
    <property type="match status" value="1"/>
</dbReference>
<dbReference type="PROSITE" id="PS50110">
    <property type="entry name" value="RESPONSE_REGULATORY"/>
    <property type="match status" value="1"/>
</dbReference>
<feature type="domain" description="HPt" evidence="15">
    <location>
        <begin position="596"/>
        <end position="689"/>
    </location>
</feature>
<dbReference type="CDD" id="cd16922">
    <property type="entry name" value="HATPase_EvgS-ArcB-TorS-like"/>
    <property type="match status" value="1"/>
</dbReference>
<reference evidence="16" key="1">
    <citation type="submission" date="2016-10" db="EMBL/GenBank/DDBJ databases">
        <title>Sequence of Gallionella enrichment culture.</title>
        <authorList>
            <person name="Poehlein A."/>
            <person name="Muehling M."/>
            <person name="Daniel R."/>
        </authorList>
    </citation>
    <scope>NUCLEOTIDE SEQUENCE</scope>
</reference>
<dbReference type="InterPro" id="IPR036097">
    <property type="entry name" value="HisK_dim/P_sf"/>
</dbReference>
<proteinExistence type="predicted"/>
<dbReference type="GO" id="GO:0005886">
    <property type="term" value="C:plasma membrane"/>
    <property type="evidence" value="ECO:0007669"/>
    <property type="project" value="UniProtKB-SubCell"/>
</dbReference>
<dbReference type="Pfam" id="PF00512">
    <property type="entry name" value="HisKA"/>
    <property type="match status" value="1"/>
</dbReference>